<dbReference type="RefSeq" id="WP_379982631.1">
    <property type="nucleotide sequence ID" value="NZ_JBHSFV010000019.1"/>
</dbReference>
<protein>
    <submittedName>
        <fullName evidence="1">Uncharacterized protein</fullName>
    </submittedName>
</protein>
<dbReference type="EMBL" id="JBHSFV010000019">
    <property type="protein sequence ID" value="MFC4636439.1"/>
    <property type="molecule type" value="Genomic_DNA"/>
</dbReference>
<keyword evidence="2" id="KW-1185">Reference proteome</keyword>
<accession>A0ABV9I4R5</accession>
<gene>
    <name evidence="1" type="ORF">ACFO3O_21205</name>
</gene>
<proteinExistence type="predicted"/>
<comment type="caution">
    <text evidence="1">The sequence shown here is derived from an EMBL/GenBank/DDBJ whole genome shotgun (WGS) entry which is preliminary data.</text>
</comment>
<organism evidence="1 2">
    <name type="scientific">Dokdonia ponticola</name>
    <dbReference type="NCBI Taxonomy" id="2041041"/>
    <lineage>
        <taxon>Bacteria</taxon>
        <taxon>Pseudomonadati</taxon>
        <taxon>Bacteroidota</taxon>
        <taxon>Flavobacteriia</taxon>
        <taxon>Flavobacteriales</taxon>
        <taxon>Flavobacteriaceae</taxon>
        <taxon>Dokdonia</taxon>
    </lineage>
</organism>
<evidence type="ECO:0000313" key="1">
    <source>
        <dbReference type="EMBL" id="MFC4636439.1"/>
    </source>
</evidence>
<name>A0ABV9I4R5_9FLAO</name>
<evidence type="ECO:0000313" key="2">
    <source>
        <dbReference type="Proteomes" id="UP001596043"/>
    </source>
</evidence>
<dbReference type="Proteomes" id="UP001596043">
    <property type="component" value="Unassembled WGS sequence"/>
</dbReference>
<sequence length="131" mass="15257">MSSVSFGNRPMPNFRRIMGFVDGENLVFNYQSLKKEKTTIKTNVEHHEDVFVWNPYTINCNNSEVLRVTLYTYAVGSESLLTNINKKIKDLWFIKHHMSELPDNLSPCVFKKEKKGKKTKGVDIKRHNGHK</sequence>
<reference evidence="2" key="1">
    <citation type="journal article" date="2019" name="Int. J. Syst. Evol. Microbiol.">
        <title>The Global Catalogue of Microorganisms (GCM) 10K type strain sequencing project: providing services to taxonomists for standard genome sequencing and annotation.</title>
        <authorList>
            <consortium name="The Broad Institute Genomics Platform"/>
            <consortium name="The Broad Institute Genome Sequencing Center for Infectious Disease"/>
            <person name="Wu L."/>
            <person name="Ma J."/>
        </authorList>
    </citation>
    <scope>NUCLEOTIDE SEQUENCE [LARGE SCALE GENOMIC DNA]</scope>
    <source>
        <strain evidence="2">YJ-61-S</strain>
    </source>
</reference>